<dbReference type="GO" id="GO:0006747">
    <property type="term" value="P:FAD biosynthetic process"/>
    <property type="evidence" value="ECO:0007669"/>
    <property type="project" value="TreeGrafter"/>
</dbReference>
<evidence type="ECO:0000256" key="10">
    <source>
        <dbReference type="ARBA" id="ARBA00031145"/>
    </source>
</evidence>
<feature type="domain" description="Phosphoadenosine phosphosulphate reductase" evidence="14">
    <location>
        <begin position="76"/>
        <end position="234"/>
    </location>
</feature>
<evidence type="ECO:0000256" key="12">
    <source>
        <dbReference type="ARBA" id="ARBA00049494"/>
    </source>
</evidence>
<dbReference type="PANTHER" id="PTHR23293">
    <property type="entry name" value="FAD SYNTHETASE-RELATED FMN ADENYLYLTRANSFERASE"/>
    <property type="match status" value="1"/>
</dbReference>
<proteinExistence type="predicted"/>
<evidence type="ECO:0000256" key="11">
    <source>
        <dbReference type="ARBA" id="ARBA00031871"/>
    </source>
</evidence>
<protein>
    <recommendedName>
        <fullName evidence="2">FAD synthase</fullName>
        <ecNumber evidence="2">2.7.7.2</ecNumber>
    </recommendedName>
    <alternativeName>
        <fullName evidence="10">FAD pyrophosphorylase</fullName>
    </alternativeName>
    <alternativeName>
        <fullName evidence="11">FMN adenylyltransferase</fullName>
    </alternativeName>
</protein>
<dbReference type="Pfam" id="PF01507">
    <property type="entry name" value="PAPS_reduct"/>
    <property type="match status" value="1"/>
</dbReference>
<name>A0AAD9ZA77_9LECA</name>
<dbReference type="FunFam" id="3.40.50.620:FF:000187">
    <property type="entry name" value="Probable FAD synthetase"/>
    <property type="match status" value="1"/>
</dbReference>
<keyword evidence="16" id="KW-1185">Reference proteome</keyword>
<dbReference type="CDD" id="cd23948">
    <property type="entry name" value="FAD_synthase"/>
    <property type="match status" value="1"/>
</dbReference>
<dbReference type="EC" id="2.7.7.2" evidence="2"/>
<comment type="pathway">
    <text evidence="1">Cofactor biosynthesis; FAD biosynthesis; FAD from FMN: step 1/1.</text>
</comment>
<evidence type="ECO:0000256" key="9">
    <source>
        <dbReference type="ARBA" id="ARBA00022840"/>
    </source>
</evidence>
<evidence type="ECO:0000256" key="7">
    <source>
        <dbReference type="ARBA" id="ARBA00022741"/>
    </source>
</evidence>
<evidence type="ECO:0000256" key="4">
    <source>
        <dbReference type="ARBA" id="ARBA00022643"/>
    </source>
</evidence>
<organism evidence="15 16">
    <name type="scientific">Lepraria neglecta</name>
    <dbReference type="NCBI Taxonomy" id="209136"/>
    <lineage>
        <taxon>Eukaryota</taxon>
        <taxon>Fungi</taxon>
        <taxon>Dikarya</taxon>
        <taxon>Ascomycota</taxon>
        <taxon>Pezizomycotina</taxon>
        <taxon>Lecanoromycetes</taxon>
        <taxon>OSLEUM clade</taxon>
        <taxon>Lecanoromycetidae</taxon>
        <taxon>Lecanorales</taxon>
        <taxon>Lecanorineae</taxon>
        <taxon>Stereocaulaceae</taxon>
        <taxon>Lepraria</taxon>
    </lineage>
</organism>
<evidence type="ECO:0000256" key="13">
    <source>
        <dbReference type="SAM" id="MobiDB-lite"/>
    </source>
</evidence>
<keyword evidence="5" id="KW-0808">Transferase</keyword>
<evidence type="ECO:0000259" key="14">
    <source>
        <dbReference type="Pfam" id="PF01507"/>
    </source>
</evidence>
<evidence type="ECO:0000256" key="1">
    <source>
        <dbReference type="ARBA" id="ARBA00004726"/>
    </source>
</evidence>
<sequence length="263" mass="29704">MPETETELSTNGQTEQPINQGDSTPLRTLCADLHAKVEAFLQEDVETEILRSVQAQCRHSLGIISEALERYPLDTLSLSYNGGKDCLVLLLLYLSLLSTHPHLPPSLPSILIPPPHPFPEVDIFISSTSTHYHLSLSRYTSQKGMKSAFAEYLSSKGSSMKAIFVGTRRTDPHGSKLTAFDPTDRGWPPFMRLHPVLEWRYAEVWTFLRHLGVEYCELYDRGYTSLGGTNDTRPNPRLREPDGTYRPAWMLEQEGEERAGRDS</sequence>
<keyword evidence="9" id="KW-0067">ATP-binding</keyword>
<feature type="compositionally biased region" description="Polar residues" evidence="13">
    <location>
        <begin position="7"/>
        <end position="23"/>
    </location>
</feature>
<comment type="catalytic activity">
    <reaction evidence="12">
        <text>FMN + ATP + H(+) = FAD + diphosphate</text>
        <dbReference type="Rhea" id="RHEA:17237"/>
        <dbReference type="ChEBI" id="CHEBI:15378"/>
        <dbReference type="ChEBI" id="CHEBI:30616"/>
        <dbReference type="ChEBI" id="CHEBI:33019"/>
        <dbReference type="ChEBI" id="CHEBI:57692"/>
        <dbReference type="ChEBI" id="CHEBI:58210"/>
        <dbReference type="EC" id="2.7.7.2"/>
    </reaction>
</comment>
<keyword evidence="4" id="KW-0288">FMN</keyword>
<reference evidence="15" key="1">
    <citation type="submission" date="2022-11" db="EMBL/GenBank/DDBJ databases">
        <title>Chromosomal genome sequence assembly and mating type (MAT) locus characterization of the leprose asexual lichenized fungus Lepraria neglecta (Nyl.) Erichsen.</title>
        <authorList>
            <person name="Allen J.L."/>
            <person name="Pfeffer B."/>
        </authorList>
    </citation>
    <scope>NUCLEOTIDE SEQUENCE</scope>
    <source>
        <strain evidence="15">Allen 5258</strain>
    </source>
</reference>
<accession>A0AAD9ZA77</accession>
<dbReference type="Proteomes" id="UP001276659">
    <property type="component" value="Unassembled WGS sequence"/>
</dbReference>
<dbReference type="EMBL" id="JASNWA010000006">
    <property type="protein sequence ID" value="KAK3174260.1"/>
    <property type="molecule type" value="Genomic_DNA"/>
</dbReference>
<comment type="caution">
    <text evidence="15">The sequence shown here is derived from an EMBL/GenBank/DDBJ whole genome shotgun (WGS) entry which is preliminary data.</text>
</comment>
<evidence type="ECO:0000313" key="16">
    <source>
        <dbReference type="Proteomes" id="UP001276659"/>
    </source>
</evidence>
<evidence type="ECO:0000256" key="6">
    <source>
        <dbReference type="ARBA" id="ARBA00022695"/>
    </source>
</evidence>
<dbReference type="PANTHER" id="PTHR23293:SF9">
    <property type="entry name" value="FAD SYNTHASE"/>
    <property type="match status" value="1"/>
</dbReference>
<dbReference type="Gene3D" id="3.40.50.620">
    <property type="entry name" value="HUPs"/>
    <property type="match status" value="1"/>
</dbReference>
<dbReference type="GO" id="GO:0005524">
    <property type="term" value="F:ATP binding"/>
    <property type="evidence" value="ECO:0007669"/>
    <property type="project" value="UniProtKB-KW"/>
</dbReference>
<dbReference type="AlphaFoldDB" id="A0AAD9ZA77"/>
<dbReference type="InterPro" id="IPR014729">
    <property type="entry name" value="Rossmann-like_a/b/a_fold"/>
</dbReference>
<feature type="region of interest" description="Disordered" evidence="13">
    <location>
        <begin position="226"/>
        <end position="263"/>
    </location>
</feature>
<evidence type="ECO:0000256" key="3">
    <source>
        <dbReference type="ARBA" id="ARBA00022630"/>
    </source>
</evidence>
<evidence type="ECO:0000256" key="8">
    <source>
        <dbReference type="ARBA" id="ARBA00022827"/>
    </source>
</evidence>
<gene>
    <name evidence="15" type="ORF">OEA41_001504</name>
</gene>
<keyword evidence="6" id="KW-0548">Nucleotidyltransferase</keyword>
<evidence type="ECO:0000256" key="2">
    <source>
        <dbReference type="ARBA" id="ARBA00012393"/>
    </source>
</evidence>
<dbReference type="InterPro" id="IPR002500">
    <property type="entry name" value="PAPS_reduct_dom"/>
</dbReference>
<dbReference type="SUPFAM" id="SSF52402">
    <property type="entry name" value="Adenine nucleotide alpha hydrolases-like"/>
    <property type="match status" value="1"/>
</dbReference>
<keyword evidence="7" id="KW-0547">Nucleotide-binding</keyword>
<evidence type="ECO:0000256" key="5">
    <source>
        <dbReference type="ARBA" id="ARBA00022679"/>
    </source>
</evidence>
<dbReference type="GO" id="GO:0003919">
    <property type="term" value="F:FMN adenylyltransferase activity"/>
    <property type="evidence" value="ECO:0007669"/>
    <property type="project" value="UniProtKB-EC"/>
</dbReference>
<keyword evidence="8" id="KW-0274">FAD</keyword>
<keyword evidence="3" id="KW-0285">Flavoprotein</keyword>
<feature type="region of interest" description="Disordered" evidence="13">
    <location>
        <begin position="1"/>
        <end position="23"/>
    </location>
</feature>
<evidence type="ECO:0000313" key="15">
    <source>
        <dbReference type="EMBL" id="KAK3174260.1"/>
    </source>
</evidence>